<evidence type="ECO:0000313" key="2">
    <source>
        <dbReference type="EMBL" id="JAP56471.1"/>
    </source>
</evidence>
<gene>
    <name evidence="2" type="ORF">TR127407</name>
</gene>
<keyword evidence="1" id="KW-1133">Transmembrane helix</keyword>
<name>A0A0X3PX92_SCHSO</name>
<feature type="transmembrane region" description="Helical" evidence="1">
    <location>
        <begin position="12"/>
        <end position="38"/>
    </location>
</feature>
<proteinExistence type="predicted"/>
<reference evidence="2" key="1">
    <citation type="submission" date="2016-01" db="EMBL/GenBank/DDBJ databases">
        <title>Reference transcriptome for the parasite Schistocephalus solidus: insights into the molecular evolution of parasitism.</title>
        <authorList>
            <person name="Hebert F.O."/>
            <person name="Grambauer S."/>
            <person name="Barber I."/>
            <person name="Landry C.R."/>
            <person name="Aubin-Horth N."/>
        </authorList>
    </citation>
    <scope>NUCLEOTIDE SEQUENCE</scope>
</reference>
<accession>A0A0X3PX92</accession>
<dbReference type="EMBL" id="GEEE01017655">
    <property type="protein sequence ID" value="JAP45570.1"/>
    <property type="molecule type" value="Transcribed_RNA"/>
</dbReference>
<dbReference type="EMBL" id="GEEE01006754">
    <property type="protein sequence ID" value="JAP56471.1"/>
    <property type="molecule type" value="Transcribed_RNA"/>
</dbReference>
<keyword evidence="1" id="KW-0812">Transmembrane</keyword>
<dbReference type="AlphaFoldDB" id="A0A0X3PX92"/>
<feature type="transmembrane region" description="Helical" evidence="1">
    <location>
        <begin position="70"/>
        <end position="88"/>
    </location>
</feature>
<protein>
    <submittedName>
        <fullName evidence="2">Uncharacterized protein</fullName>
    </submittedName>
</protein>
<organism evidence="2">
    <name type="scientific">Schistocephalus solidus</name>
    <name type="common">Tapeworm</name>
    <dbReference type="NCBI Taxonomy" id="70667"/>
    <lineage>
        <taxon>Eukaryota</taxon>
        <taxon>Metazoa</taxon>
        <taxon>Spiralia</taxon>
        <taxon>Lophotrochozoa</taxon>
        <taxon>Platyhelminthes</taxon>
        <taxon>Cestoda</taxon>
        <taxon>Eucestoda</taxon>
        <taxon>Diphyllobothriidea</taxon>
        <taxon>Diphyllobothriidae</taxon>
        <taxon>Schistocephalus</taxon>
    </lineage>
</organism>
<sequence length="147" mass="17119">MSTRYTVGVSWSIIPVGFCAFLSNYFLVTGSVFCYIWSGVFWLTPPSHHFSPFQPLHQTILGRSQIYSKYVFLIYINIIYILSVRLIYIRYRFINICRKRRLHRSSALLHLFFFGSSTALLGGPYSSCTSFNSLATAFRVLRRDLEF</sequence>
<evidence type="ECO:0000256" key="1">
    <source>
        <dbReference type="SAM" id="Phobius"/>
    </source>
</evidence>
<feature type="transmembrane region" description="Helical" evidence="1">
    <location>
        <begin position="108"/>
        <end position="126"/>
    </location>
</feature>
<keyword evidence="1" id="KW-0472">Membrane</keyword>